<dbReference type="Pfam" id="PF15783">
    <property type="entry name" value="FSIP2"/>
    <property type="match status" value="4"/>
</dbReference>
<evidence type="ECO:0000313" key="4">
    <source>
        <dbReference type="RefSeq" id="XP_023568107.1"/>
    </source>
</evidence>
<feature type="domain" description="Fibrous sheath-interacting protein 2 C-terminal" evidence="2">
    <location>
        <begin position="3947"/>
        <end position="4509"/>
    </location>
</feature>
<feature type="region of interest" description="Disordered" evidence="1">
    <location>
        <begin position="6619"/>
        <end position="6679"/>
    </location>
</feature>
<dbReference type="Proteomes" id="UP000515203">
    <property type="component" value="Unplaced"/>
</dbReference>
<reference evidence="4" key="1">
    <citation type="submission" date="2025-08" db="UniProtKB">
        <authorList>
            <consortium name="RefSeq"/>
        </authorList>
    </citation>
    <scope>IDENTIFICATION</scope>
</reference>
<feature type="compositionally biased region" description="Polar residues" evidence="1">
    <location>
        <begin position="6619"/>
        <end position="6658"/>
    </location>
</feature>
<feature type="compositionally biased region" description="Polar residues" evidence="1">
    <location>
        <begin position="5509"/>
        <end position="5528"/>
    </location>
</feature>
<feature type="domain" description="Fibrous sheath-interacting protein 2 C-terminal" evidence="2">
    <location>
        <begin position="5801"/>
        <end position="6664"/>
    </location>
</feature>
<dbReference type="InterPro" id="IPR031554">
    <property type="entry name" value="FSIP2_C"/>
</dbReference>
<feature type="compositionally biased region" description="Basic residues" evidence="1">
    <location>
        <begin position="6660"/>
        <end position="6671"/>
    </location>
</feature>
<feature type="compositionally biased region" description="Basic and acidic residues" evidence="1">
    <location>
        <begin position="5633"/>
        <end position="5661"/>
    </location>
</feature>
<dbReference type="InterPro" id="IPR038891">
    <property type="entry name" value="FSIP2"/>
</dbReference>
<dbReference type="CTD" id="401024"/>
<feature type="region of interest" description="Disordered" evidence="1">
    <location>
        <begin position="2585"/>
        <end position="2614"/>
    </location>
</feature>
<protein>
    <submittedName>
        <fullName evidence="4">Fibrous sheath-interacting protein 2</fullName>
    </submittedName>
</protein>
<evidence type="ECO:0000256" key="1">
    <source>
        <dbReference type="SAM" id="MobiDB-lite"/>
    </source>
</evidence>
<evidence type="ECO:0000313" key="3">
    <source>
        <dbReference type="Proteomes" id="UP000515203"/>
    </source>
</evidence>
<dbReference type="InParanoid" id="A0A6P6E7I5"/>
<keyword evidence="3" id="KW-1185">Reference proteome</keyword>
<name>A0A6P6E7I5_OCTDE</name>
<feature type="region of interest" description="Disordered" evidence="1">
    <location>
        <begin position="5630"/>
        <end position="5661"/>
    </location>
</feature>
<feature type="compositionally biased region" description="Polar residues" evidence="1">
    <location>
        <begin position="5439"/>
        <end position="5449"/>
    </location>
</feature>
<evidence type="ECO:0000259" key="2">
    <source>
        <dbReference type="Pfam" id="PF15783"/>
    </source>
</evidence>
<feature type="region of interest" description="Disordered" evidence="1">
    <location>
        <begin position="5742"/>
        <end position="5772"/>
    </location>
</feature>
<dbReference type="GeneID" id="101592769"/>
<sequence>MELYLGTCAKVARGAASKTATGALTSDSRQCGDGAHKTPFAEVGAAHLLDLPLGVKLPVIPGTDPRFFTTNLSEKLFRPSYGFNLTDPYCRLLENQYKSLHDPHLKAYYRRKDVLRRLKKGGYVTNNNKIVCSLRELNKYRQYLTNLKLDFERNYVREQKMLAKQLQKLDETNTLPECFDVAQFQHWLLREGTQSIKDQERLIRHRYLDMISKGLEQSERAAEEQRLLRMDREERRQRDHLRRKLTLRRKIEEEWKTREMFLLTKIAEDVKREQKLEGQRQKSREERNRKKQALLERKMAYHLQKMQETGFKEDVDKNAFESGGQDGADFEKPATNTIFPYQSSSKNVNKKITSGVDQSCVQEISTEQKKDGVTTKRSSVDEKGSETHVTAPAVVSSSIVSNMPQDLLQNCVQPKVTSDELNGIIQNIMTWVVATVTSILYPAITKYEERLQSNTYAVADESTLSSDSSSFCSTCREEFPYGSYTTATTKTLQAETCTFAVNVSANKPTPSVKPPSAQVGRAVVGKTSQKKGEAKTSELKYNKAALSRSHPKLRSCKSDSQLLASLQRGPKKSKDATTETEGLVNLLCDKKAKAMDELNNLKNIFVNFKCHLKGETKLILESIFQEIMSDLTHAVPSISSVTAEVFVDQSDLEKEDLASSIDICSLASDIVENVFERLASAVEKRCVEIFSQDDLSTDNTSSLTGTGEYFTSSNGKPSEDSLPCAMQPMCHIAEDMVHDILEKLMTLASLKQSEDETKRSYQQQARDPSYTILQRANQKKTIPEVDTDNLLANEEIQSLVSTIFSQSSLLGYIEEAVSTILGYIQTELNNERLLASEQTVVFLQLLDEIFTHLHHEPVKPNVRQSRRSAQRNLSDTKEKYRLTSTAVSHGAQGKRPFPRVNVPGMVLYSEDDNEEIDNIVKNVIDSSLKEEKVKAQEQTSNHWFTKPNTCFEYKKNIKPPLKPASHSKVAFRDWELKTELPPLINEDILKEKHFLNKDISIFNQDQKHQIKKVSENTVKCILTEILKDISPASPGRVGRKIGKETSALLSEAAQGLSHQEWMDQVFSVSEISAVAQEITDSVLNILFKASDSLSNSTKSSASSLSHQTFLDNSDIPHISKEAPNKKPLKIWFDSERKMKYLSSLDVDSGRPSWLKSGESEPKCVDNIIDKITNTIFKRLKLLVCPKLQTEFKLSSAKQSSLKSQLSTYTTKVVNIVLDAIQNELELNKKNINLRDLDHNKSHTNKGFLADPDKKLESLVANLNDDNIESPLLSWICDMLLSGSEDNSSLPLDKPRSTTSCRSDNAGRQNILQNKQDKEEFRKSLATPCAIHSAVNRNNLKEDANLQVLDRIGETVHEMLCTVLGTAPDSQASCREQNRGKTNKDRQIDAVQKSDIQVISKTILEYILEKLCTIDMDSSLVGPKLKTFSESPDIDKLSFASMIEEMAKCTNIISSLISRKIQKDYKEITKSKAMSVSSMSSKSESSKETHQNTLTTVTTDILNMVFSKLEGFANGNLETQGVIKDDAKEDNRMDRSGSFSDIRGEPLESVLYTQAKKVSSAILKAIQAELKVNSDDLKESIKKLSPETQMFMDIVNLILDVVSSDTLNEKESKDKGSKTYRYQPTYGNFLPGGAESDSFLEDDTHTEKNSTRERTSRRQETKFCSSKQRVLEMILQEAELKLKEPHKSPIIPIIRNILNEIFPGNLINQLNVLFLSRPRFSGTPHNVLGSAAQRPVLLREKMSSLVSDSDVIIVAGDIVRIVFHKLYTAAMTEEHVSENKCKNMFSANVTSREHAYRGKSVAMSGRNLCTRQPRFSVDRQTKVKMIEDVVQEIFQKLEIFATSKIKSLFYSQVNFTVPEVLSTQQEDQTLNKELAAEDSCSDGQISLGLVDPKTSSFCQISLSKLNIYAKEVARRILQGIKLELNKERESPLLMHNTVVSESVISQIVNTMLDIISCKNLNGEKENDSAQSEYSIEKLFSKTEYQKVLQFQIQNTIEGILCDIYEKTLHKNNFSFATPTLKCSEPNSELFSKAANKISPELSIPKSDILWLTKDVVNIVLYSLTCAAMSGPVTEDPTCTRSTLCDVFPKAESQASLLMKSKSSGKPGYFPYSSNTKPAYASGNQAVGKAKEGTKPSVPDPCEESANFITETIFDRLQTFATERVDSLIALAFQAKGTSFISPELENSRQDDSVFHELNQVELDVNVSKRSSIKTILSQELSEPTFASYREKIGATIHLSQASLKEYADTIANAILKLIKNDLDLEIQKMQPYPNNILFQRNVIVSEIIGRILKIMHNKISVEEISFSSEKSNSSQLTLSSEILPGHKAKEENTSLSLLTNCPLELSQMTFEKESQRTVLEEIFMRKGKSEQKENSELLRSVEDFMDKLDETIMEVISYLLPFNEVIHSNSKIKTSDTTEKNCQSHVSSEANDIIECVYDKMYSVVVTLLYKKNEGKEEGETLHKNDTLPTKSLYFKHTKQAGKRSNSPRCGIPEVCLNANSQNVSVLGNIVLQYSPLQIGKDLTELVLHKITNFVTLHLQENLSSAGYSHELQLCKLQNPKDSPKDIPKPGFKTGLKARSLHKFRNKPHAGPSVVKAKSKTKLSAGEKTPRDGQSKSTICLPHIFATGDAKNLLETKFPTSELKACAKDITSNILKSIMKEFERVTQMRAMVHTKVLPSDQIIEASKIVNIVLQELCATANHSLSYPIKSSCLCDLKLSQRCLSSPAKEQACFYLEDVSSQLEQIFPKEGIFKKMFDKWQTDSNDMENEKYTLLTIADNVLTEISIKAKDFEYSLSLLNLPLIEHCEGSFSNQFKEDCSRAEDIKAQIKMFGREIVEMLFEKLQLCFLSQMPSLHKKETLISRTEQSADKSKHGFPTEQTISSLPMCDIKSKDQISTTSYEQVAQEIIGRVLNLLESFVDLQFKHISKYEFSEIVKMPIDNLFQVQQRRLSKKMSPKLRPLKNVSDGSKPSSDISKENIHNTLLQVHAFHSELLTYAVHIVCDMLAMIKNKLDKEINQTEPSCTNILRENIVASEIIGTLMNQCTHFGESLIRNLSVESSLQGTKNAFPVDKDEFENAMQMPTPKVEGTHLKPILAQRSVSGLVFYSLEDTREKYKLSSNLLSCVTSSVKDTIKSSGSLRRFDSEMVSACSRNRAQEHHQVKANLRHFGRAMKRSGPLPEGSVLQKLFKKASDSTESSLKQVMSFMEMGKSENPRVFHYGTQKPVVEPNQIQTTVSPLRICLAAENIVNTLLTNYGFPEQPPTNAGMETMKPFFISKPNSLSEICTGSKNMEKNLLTVWPKGIGYGTEECEIPEACGGDFSLLQKWQNKTPKIKKTETPKEVEVLAFADHELGPNEIHLVAMHVTTSVITYLKNFKTRVFTTEKVSLLSTLSNKICESRQSLRSMYSNSSINQFCKHLTDSVICHLISCISDGTIEGREKDRLWEIQGVAYNKIILIHSQVFENRSISIGELALSISEIITEILASSNIIEADSRQQMVYTKTKYICCPGITSANFDDFFQDVLTGVIQVLSEEIGINHHFKNSGRHKSRSMHGRNNVSICSEVNATELTCPRVWKATHPIDRLVWKNKLNYLTSQLDKLSTDESKNMVNKIFNIVLDLFLPDEFPNRAVDSSKLARRCFSSPNIQQSDMILRNNQVLSPKSSFLLNVVCEKLIRTLLEKYTATAFSDDGLLANEISAEVLQLLKLLQKIENGDLDCCTRSPDGKELQKDCMSESLENLAGIDQDLLSSDYVLTIISHSLVKSLMDKLSLSLQEAPESPLFENKYLSHKGRETQSNFTKEKRPEFMELGQGKGSLGFMSYDDTSLTGPLNNPHVASSEMQAPFGRQCAIKSSSWLPLNRQTTKEMDAVVIRNIYQRDMNTGVYSATFLEEIISELFFHFSTSLWEKNANITEVQLHEMNTLFVNHVVNEFNNAQVTVLRNAEERLYFPPIHKEMVRKIVDSVYYDILHEYELKMTYGNNLACANGLLAQQIAKGILLEILDYQLPSSLKVNLRTHSCCPLEAEVILQKLQSNLRNLTFQTRSSKSYSTMLPRSFLEDVVRRLLLQFIPKFAKSSSMEKTYGISSDFNEMSTCIINKVVSAISKHKIWFTSYENQYLSSEKNLEKMVDSIYGNILEMSDCLVSIQKGIVSRNPVMIDRITSFIIQEIIECHLQPFLYGQALPRPGTPLDSVSNMVKQVLDEALESHRPKKSPLGSVSPDIFIGEMVAKLLSKIFSPRPNTEFELESMTRKIVNSVNQYFDKGEIPFLYDDKKSLPSMDTDIIDELVSSVYRNVLNQYGLDPDINKESENSDVFVENITNFIVAAISNYLLHPLFSGDLSTSSYSTLVAENIVQDVLSNITQSTRSNQIFPPYTTFLPYAFLEDMVRVLLLRFFPAASSVVPYRETLKDKSKMNFNEVASNLISDIRMKISQHEIQFSKDDENNKSVYSEDDVQHLVDSVFNNILQNSESQESVEQNITSINNVLIDRIAGFIIKHVCEQHFQPFLDANSSSLSYTHFGDKRQQSFYASVYSSTFLEDVVSGVLRKIFHRAIGIVQMKATRDSEDGLFEKAEELIYSITEEFSKAQVTIIENAEKQLCLPPVESDVVKNLIDTVYSRFLEEYEMEIKPHKDFLNDPRTLAARITTIILTEIFDFQIHPDLVAKLPFKSQSKLSENVLIHKVQYDISKSRFRRQASTMYTTLLSQNHLERIVTQLVSQINPLTSTIEHPDASPSDLSDTVIKLINEIMSIISKNAICITKHGSGKQNMIPEKDIQSMIDSIYADLSHSDIYKSLTKDKKGITNIPVPKIASFIIKEIFNHHLQSFLSGDKTPLSTSVDQVFKEKAIDPKQMRWACIVNSAVFLEEVISELLCKILYAFTHNVLAFENPDIAKAQTADIVTTLVKSIVLEFTTSEILLADSLDKNLCFSEEYKEMIHETVNVIYEKLLNEYRSLVQVYRAIQSDTACFGRKIYHLLLEEIYDYQVQSLISGELVSSSCSSLRADNIIRNVLRAILSDSSALPSCVTVFPRSLLEDMIYKLLGHIFPPTDTESKLTEEELKPDDDFAAAASEMTDEIIKEIFEHEIRLSTAVENAESTPLEVLENLVDSICNNILKKPEFQTEVQKDAGKKGGSFLSKMAGFIMKEIMDHHLQPFLQGEESSSLSDCDHASVVTKSGKETRQVSLFPAPFLEDVVVGLVRKFFSFPAIKDSKRKSSQEPDIMGLALKFVNALLGEFRKNEIKVLPQTEEKFSFPPIDKEVISDITGFVYDQFIGKFGSNDIQKGGKSNIVVEMIASLAQKAISAFKIQPLFSGDWSSTFFSFLNPDTITQRVQHLPQNTSVQVTRYSEEKQLTLSEQSHKQTSLSSDQKKVIISLDQNRGEMSRKNFHAKDLPVKKDIQNPALASTMTIMERNVINLMAGPSAGTAHKRKEDKNTFGIFTPKNNVSVSKATSPATGNKKKEQDLKKTVKNNAVEKTKISIPKNEDSIQTCFSGVPNKEYKDMSDSLIDNEKNRGSTKASSGKENSQNSQFSSWKPTVKSIEATTEKTLKITKKSDSAAEIDIDEQSYSDYETVQNIIENIHGNILERSSLQEPPEFSKYKYSKSFPGYKALNVIQEPGKESTQFLKTKSLSPSVNKKVCAKETEKQERERQKEKEKKEVKSKATETDHPLYLPESKPRFFPSNFLGDVIIEIVNKLLFPSSAEMETCEKYLNVNNEQDQTELYDTGMKLLHLLIKEFSDIQVKTVSPDEEYPFSPHESVPSVPRAPSRNKESTTDKASSVIKIKDVDKMPDINKGTEKLSLPDIPLLEEIPSIDKTLVNKVAHSSICSILKEYETQESLCQDINSNGDNLVKRLTNAVINELFQHQLNLVFCDKSPVSPCLPLDSKGLAKNVQKVTQTSSKECQTTAPYTVMLPHQFLEDVISTLLSKIFSKISDTITKAEASENQFSTELDFLHMELVSKIAAEISKNEDMIIQYVESLHPNDDEIIDLVVQSIYNNLLPQFGSQEIIQNCVSNGCRFLSETIVDLVLREVAGNQLQNYFCGELTPHQCAEVDSVVENILFSVIHTTPPQPSPVRKVSSSVIEEIAVKFLSKLLSVFPKVRKKNKSPETEMHKISSKILNSFQEFISRSKIKLTRSSKEPPILSLDDSATIENVVNSVYASVLKHSGSHTCVFKDLMSQSNVLSDIIGFLMVKEISNSEFQPQVEEEISSSELVLEAVKIMEKVVKIVDKFKSQESFSSKKCSMVDANVLEEVLALFLAKLIRSPCTSHQGTHDLEKSDLNKIASQLTKSVTAEVSRSNISLVAAEPEEYSSDLEEMDMICQVVDSVYGNMLQQSESSEELYDIKDTNTVFSKVASLIIDGVSRVPLDRATPKSSYTSVFEDLNIDRIIEKTERHAEKMMQDKNESEGGRSGEEYSVEIIPHVGKKAIRVDPHIISQHLAVISVKTEPLDKMKTECLRRTGHSIEELRRASVDGRGYTSGSPNDLEERKKERRTSLNNTGRLDIKPFEAVCRNSFQNIRKPDISKVELLKDVRNKKDLIVRLVAHDINQEETDYFTDDALSYDKNEVVLGECFGQKSIGELSEDEVKEVMKLIQSKIAPFKPPATTGSMENFLSLTKSVQSTSASNTDYSEATSNQTESHKIQGNQAASELSMATSKRVTETQPSRKKRSGHKNKGRSLATEPTHHFIHRIMSTSSYNQDDLISFSSDDENSDTSPRKKILEGCSLEQKADNLTGLQFVSIFEESKRVEDKVSPSKEIIPEVPKNSISKQRSKMLARMTSTLSKVFSRSHSSVPKSSSPPHRNDH</sequence>
<feature type="domain" description="Fibrous sheath-interacting protein 2 C-terminal" evidence="2">
    <location>
        <begin position="4852"/>
        <end position="5346"/>
    </location>
</feature>
<gene>
    <name evidence="4" type="primary">Fsip2</name>
</gene>
<feature type="compositionally biased region" description="Polar residues" evidence="1">
    <location>
        <begin position="1296"/>
        <end position="1306"/>
    </location>
</feature>
<dbReference type="PANTHER" id="PTHR21856:SF7">
    <property type="entry name" value="FIBROUS SHEATH-INTERACTING PROTEIN 2"/>
    <property type="match status" value="1"/>
</dbReference>
<feature type="region of interest" description="Disordered" evidence="1">
    <location>
        <begin position="6749"/>
        <end position="6800"/>
    </location>
</feature>
<feature type="domain" description="Fibrous sheath-interacting protein 2 C-terminal" evidence="2">
    <location>
        <begin position="4566"/>
        <end position="4825"/>
    </location>
</feature>
<accession>A0A6P6E7I5</accession>
<feature type="region of interest" description="Disordered" evidence="1">
    <location>
        <begin position="1285"/>
        <end position="1306"/>
    </location>
</feature>
<feature type="region of interest" description="Disordered" evidence="1">
    <location>
        <begin position="368"/>
        <end position="388"/>
    </location>
</feature>
<dbReference type="RefSeq" id="XP_023568107.1">
    <property type="nucleotide sequence ID" value="XM_023712339.1"/>
</dbReference>
<dbReference type="PANTHER" id="PTHR21856">
    <property type="entry name" value="FIBROUS SHEATH-INTERACTING PROTEIN 2"/>
    <property type="match status" value="1"/>
</dbReference>
<dbReference type="OrthoDB" id="8197715at2759"/>
<dbReference type="FunCoup" id="A0A6P6E7I5">
    <property type="interactions" value="26"/>
</dbReference>
<organism evidence="3 4">
    <name type="scientific">Octodon degus</name>
    <name type="common">Degu</name>
    <name type="synonym">Sciurus degus</name>
    <dbReference type="NCBI Taxonomy" id="10160"/>
    <lineage>
        <taxon>Eukaryota</taxon>
        <taxon>Metazoa</taxon>
        <taxon>Chordata</taxon>
        <taxon>Craniata</taxon>
        <taxon>Vertebrata</taxon>
        <taxon>Euteleostomi</taxon>
        <taxon>Mammalia</taxon>
        <taxon>Eutheria</taxon>
        <taxon>Euarchontoglires</taxon>
        <taxon>Glires</taxon>
        <taxon>Rodentia</taxon>
        <taxon>Hystricomorpha</taxon>
        <taxon>Octodontidae</taxon>
        <taxon>Octodon</taxon>
    </lineage>
</organism>
<feature type="compositionally biased region" description="Basic and acidic residues" evidence="1">
    <location>
        <begin position="1641"/>
        <end position="1660"/>
    </location>
</feature>
<feature type="compositionally biased region" description="Low complexity" evidence="1">
    <location>
        <begin position="6783"/>
        <end position="6800"/>
    </location>
</feature>
<feature type="region of interest" description="Disordered" evidence="1">
    <location>
        <begin position="5501"/>
        <end position="5530"/>
    </location>
</feature>
<feature type="compositionally biased region" description="Basic and acidic residues" evidence="1">
    <location>
        <begin position="368"/>
        <end position="386"/>
    </location>
</feature>
<dbReference type="GO" id="GO:0005739">
    <property type="term" value="C:mitochondrion"/>
    <property type="evidence" value="ECO:0007669"/>
    <property type="project" value="TreeGrafter"/>
</dbReference>
<feature type="region of interest" description="Disordered" evidence="1">
    <location>
        <begin position="6465"/>
        <end position="6493"/>
    </location>
</feature>
<feature type="region of interest" description="Disordered" evidence="1">
    <location>
        <begin position="508"/>
        <end position="534"/>
    </location>
</feature>
<feature type="region of interest" description="Disordered" evidence="1">
    <location>
        <begin position="5439"/>
        <end position="5458"/>
    </location>
</feature>
<proteinExistence type="predicted"/>
<feature type="region of interest" description="Disordered" evidence="1">
    <location>
        <begin position="1632"/>
        <end position="1660"/>
    </location>
</feature>